<gene>
    <name evidence="2" type="ORF">K466DRAFT_607557</name>
</gene>
<evidence type="ECO:0000313" key="3">
    <source>
        <dbReference type="Proteomes" id="UP000308197"/>
    </source>
</evidence>
<feature type="compositionally biased region" description="Low complexity" evidence="1">
    <location>
        <begin position="41"/>
        <end position="50"/>
    </location>
</feature>
<sequence length="137" mass="14428">MTMDDLDHNPSNATRDGHKRGRSTPGSDDAAPKKARTERASSSSSSWTSEESSENEYTLPKGSGRARTAARNPAGADSEDEPPAAQAASTSAAVGLGDNRPTAVPNLVSRSIRGRPTREATGRGVDRRPATVTRRGR</sequence>
<feature type="region of interest" description="Disordered" evidence="1">
    <location>
        <begin position="1"/>
        <end position="137"/>
    </location>
</feature>
<dbReference type="EMBL" id="ML213020">
    <property type="protein sequence ID" value="TFK77899.1"/>
    <property type="molecule type" value="Genomic_DNA"/>
</dbReference>
<organism evidence="2 3">
    <name type="scientific">Polyporus arcularius HHB13444</name>
    <dbReference type="NCBI Taxonomy" id="1314778"/>
    <lineage>
        <taxon>Eukaryota</taxon>
        <taxon>Fungi</taxon>
        <taxon>Dikarya</taxon>
        <taxon>Basidiomycota</taxon>
        <taxon>Agaricomycotina</taxon>
        <taxon>Agaricomycetes</taxon>
        <taxon>Polyporales</taxon>
        <taxon>Polyporaceae</taxon>
        <taxon>Polyporus</taxon>
    </lineage>
</organism>
<feature type="compositionally biased region" description="Basic and acidic residues" evidence="1">
    <location>
        <begin position="30"/>
        <end position="39"/>
    </location>
</feature>
<feature type="compositionally biased region" description="Low complexity" evidence="1">
    <location>
        <begin position="84"/>
        <end position="93"/>
    </location>
</feature>
<dbReference type="Proteomes" id="UP000308197">
    <property type="component" value="Unassembled WGS sequence"/>
</dbReference>
<name>A0A5C3NMK1_9APHY</name>
<feature type="compositionally biased region" description="Basic and acidic residues" evidence="1">
    <location>
        <begin position="116"/>
        <end position="129"/>
    </location>
</feature>
<keyword evidence="3" id="KW-1185">Reference proteome</keyword>
<proteinExistence type="predicted"/>
<dbReference type="InParanoid" id="A0A5C3NMK1"/>
<evidence type="ECO:0000256" key="1">
    <source>
        <dbReference type="SAM" id="MobiDB-lite"/>
    </source>
</evidence>
<evidence type="ECO:0000313" key="2">
    <source>
        <dbReference type="EMBL" id="TFK77899.1"/>
    </source>
</evidence>
<dbReference type="AlphaFoldDB" id="A0A5C3NMK1"/>
<protein>
    <submittedName>
        <fullName evidence="2">Uncharacterized protein</fullName>
    </submittedName>
</protein>
<reference evidence="2 3" key="1">
    <citation type="journal article" date="2019" name="Nat. Ecol. Evol.">
        <title>Megaphylogeny resolves global patterns of mushroom evolution.</title>
        <authorList>
            <person name="Varga T."/>
            <person name="Krizsan K."/>
            <person name="Foldi C."/>
            <person name="Dima B."/>
            <person name="Sanchez-Garcia M."/>
            <person name="Sanchez-Ramirez S."/>
            <person name="Szollosi G.J."/>
            <person name="Szarkandi J.G."/>
            <person name="Papp V."/>
            <person name="Albert L."/>
            <person name="Andreopoulos W."/>
            <person name="Angelini C."/>
            <person name="Antonin V."/>
            <person name="Barry K.W."/>
            <person name="Bougher N.L."/>
            <person name="Buchanan P."/>
            <person name="Buyck B."/>
            <person name="Bense V."/>
            <person name="Catcheside P."/>
            <person name="Chovatia M."/>
            <person name="Cooper J."/>
            <person name="Damon W."/>
            <person name="Desjardin D."/>
            <person name="Finy P."/>
            <person name="Geml J."/>
            <person name="Haridas S."/>
            <person name="Hughes K."/>
            <person name="Justo A."/>
            <person name="Karasinski D."/>
            <person name="Kautmanova I."/>
            <person name="Kiss B."/>
            <person name="Kocsube S."/>
            <person name="Kotiranta H."/>
            <person name="LaButti K.M."/>
            <person name="Lechner B.E."/>
            <person name="Liimatainen K."/>
            <person name="Lipzen A."/>
            <person name="Lukacs Z."/>
            <person name="Mihaltcheva S."/>
            <person name="Morgado L.N."/>
            <person name="Niskanen T."/>
            <person name="Noordeloos M.E."/>
            <person name="Ohm R.A."/>
            <person name="Ortiz-Santana B."/>
            <person name="Ovrebo C."/>
            <person name="Racz N."/>
            <person name="Riley R."/>
            <person name="Savchenko A."/>
            <person name="Shiryaev A."/>
            <person name="Soop K."/>
            <person name="Spirin V."/>
            <person name="Szebenyi C."/>
            <person name="Tomsovsky M."/>
            <person name="Tulloss R.E."/>
            <person name="Uehling J."/>
            <person name="Grigoriev I.V."/>
            <person name="Vagvolgyi C."/>
            <person name="Papp T."/>
            <person name="Martin F.M."/>
            <person name="Miettinen O."/>
            <person name="Hibbett D.S."/>
            <person name="Nagy L.G."/>
        </authorList>
    </citation>
    <scope>NUCLEOTIDE SEQUENCE [LARGE SCALE GENOMIC DNA]</scope>
    <source>
        <strain evidence="2 3">HHB13444</strain>
    </source>
</reference>
<accession>A0A5C3NMK1</accession>